<evidence type="ECO:0000313" key="2">
    <source>
        <dbReference type="Proteomes" id="UP000519972"/>
    </source>
</evidence>
<proteinExistence type="predicted"/>
<dbReference type="InterPro" id="IPR025722">
    <property type="entry name" value="TetR"/>
</dbReference>
<name>A0A7Y3WCB0_9HYPH</name>
<gene>
    <name evidence="1" type="ORF">G9X64_01425</name>
</gene>
<dbReference type="AlphaFoldDB" id="A0A7Y3WCB0"/>
<dbReference type="Gene3D" id="1.10.357.10">
    <property type="entry name" value="Tetracycline Repressor, domain 2"/>
    <property type="match status" value="1"/>
</dbReference>
<dbReference type="EMBL" id="JABFCN010000002">
    <property type="protein sequence ID" value="NNU35185.1"/>
    <property type="molecule type" value="Genomic_DNA"/>
</dbReference>
<sequence length="96" mass="11103">MFPDWTRGRRDDAPRRSGRSAWFRPGYGIRQVGFANVWIVSTYWAVYLSLQEGIDNLEAEHLGWGLKQVTSLFKPYLSDGAKVELETMLRRPLRSA</sequence>
<evidence type="ECO:0000313" key="1">
    <source>
        <dbReference type="EMBL" id="NNU35185.1"/>
    </source>
</evidence>
<organism evidence="1 2">
    <name type="scientific">Rhizobium sophorae</name>
    <dbReference type="NCBI Taxonomy" id="1535242"/>
    <lineage>
        <taxon>Bacteria</taxon>
        <taxon>Pseudomonadati</taxon>
        <taxon>Pseudomonadota</taxon>
        <taxon>Alphaproteobacteria</taxon>
        <taxon>Hyphomicrobiales</taxon>
        <taxon>Rhizobiaceae</taxon>
        <taxon>Rhizobium/Agrobacterium group</taxon>
        <taxon>Rhizobium</taxon>
    </lineage>
</organism>
<keyword evidence="2" id="KW-1185">Reference proteome</keyword>
<protein>
    <submittedName>
        <fullName evidence="1">Uncharacterized protein</fullName>
    </submittedName>
</protein>
<accession>A0A7Y3WCB0</accession>
<comment type="caution">
    <text evidence="1">The sequence shown here is derived from an EMBL/GenBank/DDBJ whole genome shotgun (WGS) entry which is preliminary data.</text>
</comment>
<dbReference type="RefSeq" id="WP_168317193.1">
    <property type="nucleotide sequence ID" value="NZ_JABFCN010000002.1"/>
</dbReference>
<dbReference type="Pfam" id="PF13972">
    <property type="entry name" value="TetR"/>
    <property type="match status" value="1"/>
</dbReference>
<dbReference type="Proteomes" id="UP000519972">
    <property type="component" value="Unassembled WGS sequence"/>
</dbReference>
<reference evidence="1 2" key="1">
    <citation type="submission" date="2020-02" db="EMBL/GenBank/DDBJ databases">
        <authorList>
            <person name="Sun Q."/>
        </authorList>
    </citation>
    <scope>NUCLEOTIDE SEQUENCE [LARGE SCALE GENOMIC DNA]</scope>
    <source>
        <strain evidence="1 2">CCBAU 03386</strain>
    </source>
</reference>